<sequence length="161" mass="17558">MYAQQALVTRDPRAVVCPEAPRWPETAALLYAGASTQAAEDLQTFHQLFGTNKRCFISYARARAALAEAQGETEQALACLQQASASAKDLGLPGELWQAEAALGRLYQSSEEHEQAAQAFARAAAVVEELASKITNDDLRSQFLASPQVRSLFSRGETWRV</sequence>
<evidence type="ECO:0000313" key="2">
    <source>
        <dbReference type="Proteomes" id="UP001344906"/>
    </source>
</evidence>
<dbReference type="EMBL" id="BSRI01000001">
    <property type="protein sequence ID" value="GLV53900.1"/>
    <property type="molecule type" value="Genomic_DNA"/>
</dbReference>
<dbReference type="RefSeq" id="WP_338247623.1">
    <property type="nucleotide sequence ID" value="NZ_BSRI01000001.1"/>
</dbReference>
<dbReference type="Proteomes" id="UP001344906">
    <property type="component" value="Unassembled WGS sequence"/>
</dbReference>
<dbReference type="SUPFAM" id="SSF48452">
    <property type="entry name" value="TPR-like"/>
    <property type="match status" value="1"/>
</dbReference>
<gene>
    <name evidence="1" type="ORF">KDH_07510</name>
</gene>
<proteinExistence type="predicted"/>
<comment type="caution">
    <text evidence="1">The sequence shown here is derived from an EMBL/GenBank/DDBJ whole genome shotgun (WGS) entry which is preliminary data.</text>
</comment>
<keyword evidence="2" id="KW-1185">Reference proteome</keyword>
<organism evidence="1 2">
    <name type="scientific">Dictyobacter halimunensis</name>
    <dbReference type="NCBI Taxonomy" id="3026934"/>
    <lineage>
        <taxon>Bacteria</taxon>
        <taxon>Bacillati</taxon>
        <taxon>Chloroflexota</taxon>
        <taxon>Ktedonobacteria</taxon>
        <taxon>Ktedonobacterales</taxon>
        <taxon>Dictyobacteraceae</taxon>
        <taxon>Dictyobacter</taxon>
    </lineage>
</organism>
<evidence type="ECO:0000313" key="1">
    <source>
        <dbReference type="EMBL" id="GLV53900.1"/>
    </source>
</evidence>
<dbReference type="InterPro" id="IPR011990">
    <property type="entry name" value="TPR-like_helical_dom_sf"/>
</dbReference>
<dbReference type="Gene3D" id="1.25.40.10">
    <property type="entry name" value="Tetratricopeptide repeat domain"/>
    <property type="match status" value="1"/>
</dbReference>
<protein>
    <recommendedName>
        <fullName evidence="3">MalT-like TPR region domain-containing protein</fullName>
    </recommendedName>
</protein>
<accession>A0ABQ6FJU0</accession>
<evidence type="ECO:0008006" key="3">
    <source>
        <dbReference type="Google" id="ProtNLM"/>
    </source>
</evidence>
<reference evidence="1 2" key="1">
    <citation type="submission" date="2023-02" db="EMBL/GenBank/DDBJ databases">
        <title>Dictyobacter halimunensis sp. nov., a new member of the class Ktedonobacteria from forest soil in a geothermal area.</title>
        <authorList>
            <person name="Rachmania M.K."/>
            <person name="Ningsih F."/>
            <person name="Sakai Y."/>
            <person name="Yabe S."/>
            <person name="Yokota A."/>
            <person name="Sjamsuridzal W."/>
        </authorList>
    </citation>
    <scope>NUCLEOTIDE SEQUENCE [LARGE SCALE GENOMIC DNA]</scope>
    <source>
        <strain evidence="1 2">S3.2.2.5</strain>
    </source>
</reference>
<name>A0ABQ6FJU0_9CHLR</name>